<dbReference type="AlphaFoldDB" id="D1B708"/>
<evidence type="ECO:0008006" key="3">
    <source>
        <dbReference type="Google" id="ProtNLM"/>
    </source>
</evidence>
<accession>D1B708</accession>
<dbReference type="NCBIfam" id="TIGR02757">
    <property type="entry name" value="TIGR02757 family protein"/>
    <property type="match status" value="1"/>
</dbReference>
<dbReference type="KEGG" id="tai:Taci_1578"/>
<evidence type="ECO:0000313" key="1">
    <source>
        <dbReference type="EMBL" id="ACZ19799.1"/>
    </source>
</evidence>
<name>D1B708_THEAS</name>
<evidence type="ECO:0000313" key="2">
    <source>
        <dbReference type="Proteomes" id="UP000002030"/>
    </source>
</evidence>
<dbReference type="EMBL" id="CP001818">
    <property type="protein sequence ID" value="ACZ19799.1"/>
    <property type="molecule type" value="Genomic_DNA"/>
</dbReference>
<dbReference type="InterPro" id="IPR014127">
    <property type="entry name" value="CHP02757"/>
</dbReference>
<dbReference type="Proteomes" id="UP000002030">
    <property type="component" value="Chromosome"/>
</dbReference>
<reference evidence="1 2" key="1">
    <citation type="journal article" date="2009" name="Stand. Genomic Sci.">
        <title>Complete genome sequence of Thermanaerovibrio acidaminovorans type strain (Su883).</title>
        <authorList>
            <person name="Chovatia M."/>
            <person name="Sikorski J."/>
            <person name="Schroder M."/>
            <person name="Lapidus A."/>
            <person name="Nolan M."/>
            <person name="Tice H."/>
            <person name="Glavina Del Rio T."/>
            <person name="Copeland A."/>
            <person name="Cheng J.F."/>
            <person name="Lucas S."/>
            <person name="Chen F."/>
            <person name="Bruce D."/>
            <person name="Goodwin L."/>
            <person name="Pitluck S."/>
            <person name="Ivanova N."/>
            <person name="Mavromatis K."/>
            <person name="Ovchinnikova G."/>
            <person name="Pati A."/>
            <person name="Chen A."/>
            <person name="Palaniappan K."/>
            <person name="Land M."/>
            <person name="Hauser L."/>
            <person name="Chang Y.J."/>
            <person name="Jeffries C.D."/>
            <person name="Chain P."/>
            <person name="Saunders E."/>
            <person name="Detter J.C."/>
            <person name="Brettin T."/>
            <person name="Rohde M."/>
            <person name="Goker M."/>
            <person name="Spring S."/>
            <person name="Bristow J."/>
            <person name="Markowitz V."/>
            <person name="Hugenholtz P."/>
            <person name="Kyrpides N.C."/>
            <person name="Klenk H.P."/>
            <person name="Eisen J.A."/>
        </authorList>
    </citation>
    <scope>NUCLEOTIDE SEQUENCE [LARGE SCALE GENOMIC DNA]</scope>
    <source>
        <strain evidence="2">ATCC 49978 / DSM 6589 / Su883</strain>
    </source>
</reference>
<protein>
    <recommendedName>
        <fullName evidence="3">TIGR02757 family protein</fullName>
    </recommendedName>
</protein>
<proteinExistence type="predicted"/>
<dbReference type="HOGENOM" id="CLU_064298_0_0_0"/>
<dbReference type="eggNOG" id="COG0177">
    <property type="taxonomic scope" value="Bacteria"/>
</dbReference>
<dbReference type="Pfam" id="PF09674">
    <property type="entry name" value="DUF2400"/>
    <property type="match status" value="1"/>
</dbReference>
<dbReference type="RefSeq" id="WP_012870308.1">
    <property type="nucleotide sequence ID" value="NC_013522.1"/>
</dbReference>
<dbReference type="OrthoDB" id="9773332at2"/>
<dbReference type="EnsemblBacteria" id="ACZ19799">
    <property type="protein sequence ID" value="ACZ19799"/>
    <property type="gene ID" value="Taci_1578"/>
</dbReference>
<dbReference type="STRING" id="525903.Taci_1578"/>
<keyword evidence="2" id="KW-1185">Reference proteome</keyword>
<organism evidence="1 2">
    <name type="scientific">Thermanaerovibrio acidaminovorans (strain ATCC 49978 / DSM 6589 / Su883)</name>
    <name type="common">Selenomonas acidaminovorans</name>
    <dbReference type="NCBI Taxonomy" id="525903"/>
    <lineage>
        <taxon>Bacteria</taxon>
        <taxon>Thermotogati</taxon>
        <taxon>Synergistota</taxon>
        <taxon>Synergistia</taxon>
        <taxon>Synergistales</taxon>
        <taxon>Synergistaceae</taxon>
        <taxon>Thermanaerovibrio</taxon>
    </lineage>
</organism>
<gene>
    <name evidence="1" type="ordered locus">Taci_1578</name>
</gene>
<sequence length="249" mass="27768">MTDLRSFLEDTYRRYHRPELISPDPLEVVRSYQDPSDAEVAALICSAYAYGRVRQILSTLGIIMGALGPSPREALLKGEDLPAVCHRFTSGPDTCRFLHGIGRVLRRFGSLKEAFYVSSVPSSRRELLSSLEAFSRLLGEASGLGNRFLLPLPSGGGASKRWFLMLRWLVRSDQVDLGLWPEIPASSLLVPMDAHMFAFARSFRLVNRSSPDLKAAMELTDRLAEVDPVDPVRFDFSITRRGILGPLDD</sequence>